<gene>
    <name evidence="1" type="ORF">K8V42_10490</name>
    <name evidence="2" type="ORF">RU93_GL000929</name>
</gene>
<dbReference type="AlphaFoldDB" id="A0A1L8QNX5"/>
<evidence type="ECO:0000313" key="1">
    <source>
        <dbReference type="EMBL" id="MCC9274703.1"/>
    </source>
</evidence>
<dbReference type="InterPro" id="IPR023324">
    <property type="entry name" value="BH2638-like_sf"/>
</dbReference>
<dbReference type="PIRSF" id="PIRSF037260">
    <property type="entry name" value="UPF0223"/>
    <property type="match status" value="1"/>
</dbReference>
<dbReference type="Proteomes" id="UP000182149">
    <property type="component" value="Unassembled WGS sequence"/>
</dbReference>
<organism evidence="2 3">
    <name type="scientific">Enterococcus aquimarinus</name>
    <dbReference type="NCBI Taxonomy" id="328396"/>
    <lineage>
        <taxon>Bacteria</taxon>
        <taxon>Bacillati</taxon>
        <taxon>Bacillota</taxon>
        <taxon>Bacilli</taxon>
        <taxon>Lactobacillales</taxon>
        <taxon>Enterococcaceae</taxon>
        <taxon>Enterococcus</taxon>
    </lineage>
</organism>
<dbReference type="Proteomes" id="UP000813384">
    <property type="component" value="Unassembled WGS sequence"/>
</dbReference>
<dbReference type="InterPro" id="IPR007920">
    <property type="entry name" value="UPF0223"/>
</dbReference>
<reference evidence="1" key="2">
    <citation type="journal article" date="2021" name="PeerJ">
        <title>Extensive microbial diversity within the chicken gut microbiome revealed by metagenomics and culture.</title>
        <authorList>
            <person name="Gilroy R."/>
            <person name="Ravi A."/>
            <person name="Getino M."/>
            <person name="Pursley I."/>
            <person name="Horton D.L."/>
            <person name="Alikhan N.F."/>
            <person name="Baker D."/>
            <person name="Gharbi K."/>
            <person name="Hall N."/>
            <person name="Watson M."/>
            <person name="Adriaenssens E.M."/>
            <person name="Foster-Nyarko E."/>
            <person name="Jarju S."/>
            <person name="Secka A."/>
            <person name="Antonio M."/>
            <person name="Oren A."/>
            <person name="Chaudhuri R.R."/>
            <person name="La Ragione R."/>
            <person name="Hildebrand F."/>
            <person name="Pallen M.J."/>
        </authorList>
    </citation>
    <scope>NUCLEOTIDE SEQUENCE</scope>
    <source>
        <strain evidence="1">150</strain>
    </source>
</reference>
<dbReference type="EMBL" id="JXKD01000019">
    <property type="protein sequence ID" value="OJG09218.1"/>
    <property type="molecule type" value="Genomic_DNA"/>
</dbReference>
<evidence type="ECO:0000313" key="3">
    <source>
        <dbReference type="Proteomes" id="UP000182149"/>
    </source>
</evidence>
<dbReference type="EMBL" id="JAJJVO010000153">
    <property type="protein sequence ID" value="MCC9274703.1"/>
    <property type="molecule type" value="Genomic_DNA"/>
</dbReference>
<accession>A0A1L8QNX5</accession>
<dbReference type="OrthoDB" id="1649074at2"/>
<sequence>MKDYEYPIDIQWTTNQMITVMDLWEALEQAYEKGISNQVFLEKYQAFKTVVKSIGEERRLGKDFELISGYSLYHTVKFAKENKKALLKMKG</sequence>
<proteinExistence type="predicted"/>
<dbReference type="Gene3D" id="1.10.220.80">
    <property type="entry name" value="BH2638-like"/>
    <property type="match status" value="1"/>
</dbReference>
<dbReference type="Pfam" id="PF05256">
    <property type="entry name" value="UPF0223"/>
    <property type="match status" value="1"/>
</dbReference>
<dbReference type="SUPFAM" id="SSF158504">
    <property type="entry name" value="BH2638-like"/>
    <property type="match status" value="1"/>
</dbReference>
<evidence type="ECO:0000313" key="2">
    <source>
        <dbReference type="EMBL" id="OJG09218.1"/>
    </source>
</evidence>
<comment type="caution">
    <text evidence="2">The sequence shown here is derived from an EMBL/GenBank/DDBJ whole genome shotgun (WGS) entry which is preliminary data.</text>
</comment>
<protein>
    <submittedName>
        <fullName evidence="1">UPF0223 family protein</fullName>
    </submittedName>
</protein>
<dbReference type="NCBIfam" id="NF003353">
    <property type="entry name" value="PRK04387.1"/>
    <property type="match status" value="1"/>
</dbReference>
<keyword evidence="3" id="KW-1185">Reference proteome</keyword>
<reference evidence="1" key="3">
    <citation type="submission" date="2021-11" db="EMBL/GenBank/DDBJ databases">
        <authorList>
            <person name="Gilroy R."/>
        </authorList>
    </citation>
    <scope>NUCLEOTIDE SEQUENCE</scope>
    <source>
        <strain evidence="1">150</strain>
    </source>
</reference>
<dbReference type="STRING" id="328396.RU93_GL000929"/>
<reference evidence="2 3" key="1">
    <citation type="submission" date="2014-12" db="EMBL/GenBank/DDBJ databases">
        <title>Draft genome sequences of 29 type strains of Enterococci.</title>
        <authorList>
            <person name="Zhong Z."/>
            <person name="Sun Z."/>
            <person name="Liu W."/>
            <person name="Zhang W."/>
            <person name="Zhang H."/>
        </authorList>
    </citation>
    <scope>NUCLEOTIDE SEQUENCE [LARGE SCALE GENOMIC DNA]</scope>
    <source>
        <strain evidence="2 3">DSM 17690</strain>
    </source>
</reference>
<name>A0A1L8QNX5_9ENTE</name>
<dbReference type="RefSeq" id="WP_071875623.1">
    <property type="nucleotide sequence ID" value="NZ_JBHSHF010000013.1"/>
</dbReference>